<feature type="signal peptide" evidence="4">
    <location>
        <begin position="1"/>
        <end position="18"/>
    </location>
</feature>
<evidence type="ECO:0000313" key="5">
    <source>
        <dbReference type="EMBL" id="RYM31329.1"/>
    </source>
</evidence>
<evidence type="ECO:0000313" key="6">
    <source>
        <dbReference type="Proteomes" id="UP000293952"/>
    </source>
</evidence>
<protein>
    <submittedName>
        <fullName evidence="5">Uncharacterized protein</fullName>
    </submittedName>
</protein>
<evidence type="ECO:0000256" key="2">
    <source>
        <dbReference type="ARBA" id="ARBA00022475"/>
    </source>
</evidence>
<feature type="chain" id="PRO_5020442671" evidence="4">
    <location>
        <begin position="19"/>
        <end position="423"/>
    </location>
</feature>
<keyword evidence="3" id="KW-0472">Membrane</keyword>
<accession>A0A4Q4KHZ9</accession>
<organism evidence="5 6">
    <name type="scientific">Brumimicrobium glaciale</name>
    <dbReference type="NCBI Taxonomy" id="200475"/>
    <lineage>
        <taxon>Bacteria</taxon>
        <taxon>Pseudomonadati</taxon>
        <taxon>Bacteroidota</taxon>
        <taxon>Flavobacteriia</taxon>
        <taxon>Flavobacteriales</taxon>
        <taxon>Crocinitomicaceae</taxon>
        <taxon>Brumimicrobium</taxon>
    </lineage>
</organism>
<keyword evidence="2" id="KW-1003">Cell membrane</keyword>
<dbReference type="Pfam" id="PF06977">
    <property type="entry name" value="SdiA-regulated"/>
    <property type="match status" value="1"/>
</dbReference>
<evidence type="ECO:0000256" key="1">
    <source>
        <dbReference type="ARBA" id="ARBA00004236"/>
    </source>
</evidence>
<keyword evidence="6" id="KW-1185">Reference proteome</keyword>
<dbReference type="SUPFAM" id="SSF75011">
    <property type="entry name" value="3-carboxy-cis,cis-mucoante lactonizing enzyme"/>
    <property type="match status" value="1"/>
</dbReference>
<dbReference type="InterPro" id="IPR009722">
    <property type="entry name" value="YjiK/CarP"/>
</dbReference>
<reference evidence="5 6" key="1">
    <citation type="submission" date="2019-02" db="EMBL/GenBank/DDBJ databases">
        <title>Genome sequence of the sea-ice species Brumimicrobium glaciale.</title>
        <authorList>
            <person name="Bowman J.P."/>
        </authorList>
    </citation>
    <scope>NUCLEOTIDE SEQUENCE [LARGE SCALE GENOMIC DNA]</scope>
    <source>
        <strain evidence="5 6">IC156</strain>
    </source>
</reference>
<keyword evidence="4" id="KW-0732">Signal</keyword>
<comment type="caution">
    <text evidence="5">The sequence shown here is derived from an EMBL/GenBank/DDBJ whole genome shotgun (WGS) entry which is preliminary data.</text>
</comment>
<dbReference type="OrthoDB" id="5292493at2"/>
<name>A0A4Q4KHZ9_9FLAO</name>
<dbReference type="EMBL" id="SETE01000009">
    <property type="protein sequence ID" value="RYM31329.1"/>
    <property type="molecule type" value="Genomic_DNA"/>
</dbReference>
<dbReference type="RefSeq" id="WP_130095015.1">
    <property type="nucleotide sequence ID" value="NZ_SETE01000009.1"/>
</dbReference>
<dbReference type="GO" id="GO:0005886">
    <property type="term" value="C:plasma membrane"/>
    <property type="evidence" value="ECO:0007669"/>
    <property type="project" value="UniProtKB-SubCell"/>
</dbReference>
<proteinExistence type="predicted"/>
<dbReference type="Gene3D" id="3.10.450.360">
    <property type="match status" value="1"/>
</dbReference>
<dbReference type="AlphaFoldDB" id="A0A4Q4KHZ9"/>
<gene>
    <name evidence="5" type="ORF">ERX46_16740</name>
</gene>
<evidence type="ECO:0000256" key="3">
    <source>
        <dbReference type="ARBA" id="ARBA00023136"/>
    </source>
</evidence>
<evidence type="ECO:0000256" key="4">
    <source>
        <dbReference type="SAM" id="SignalP"/>
    </source>
</evidence>
<sequence>MKTIILLFTILISFSSIGQVNDEKISNNDKNEYFKLIYQKCPTADILKLESKEDYIEIEYLCDGKYFEIGIKNSEVLFIESKADKSIVPKEDIRSKLEKKFEGWLMDEITLITTNDTSFLKVEILKDGLEQNLFFTTDGKWYKSKSIVTSDNWEINKLSQSSLYQDSNYDLLSPDSIYNLPDVLREVSGIALSNDAKTIFCVQDELGAVFEYDYINEEIKNIHRFTDIGDFEGISIIGDLVYVLRSDGNIFYFNYKNKKEIKQFMISLNSFNFESLAYDEINNNFLVISKDGVLNKPESKRIVYQFPINKPNETSIVFEVDILKINEIIAASLTNLGSSDVLFNPSEIAIHPITREIYILSASDRILTIYNNKGLKSVFPLPAELYYKPEGLAFFKNGDLLISSEGDKRGIVKGNIMLFKYKK</sequence>
<dbReference type="Proteomes" id="UP000293952">
    <property type="component" value="Unassembled WGS sequence"/>
</dbReference>
<comment type="subcellular location">
    <subcellularLocation>
        <location evidence="1">Cell membrane</location>
    </subcellularLocation>
</comment>